<name>A0AAE4YD75_9RHOB</name>
<comment type="caution">
    <text evidence="2">The sequence shown here is derived from an EMBL/GenBank/DDBJ whole genome shotgun (WGS) entry which is preliminary data.</text>
</comment>
<evidence type="ECO:0000313" key="2">
    <source>
        <dbReference type="EMBL" id="NBZ87405.1"/>
    </source>
</evidence>
<dbReference type="EMBL" id="JAABNR010000005">
    <property type="protein sequence ID" value="NBZ87405.1"/>
    <property type="molecule type" value="Genomic_DNA"/>
</dbReference>
<sequence>MRLILAVLTLWPGFALADPLISLTSGIFCNTRPTTTSRAPDTLQKSIEILDRPLLVQETTRIPDIDGVLFGVEELLRPEDRRALIITVEHPPFHGVTVESWTSVPDATAPTFHGYELGNLGGSPRGHWRITGSRGREILFQAEFEVVAPTADMRRDAAACSATS</sequence>
<accession>A0AAE4YD75</accession>
<keyword evidence="3" id="KW-1185">Reference proteome</keyword>
<protein>
    <submittedName>
        <fullName evidence="2">DUF3859 domain-containing protein</fullName>
    </submittedName>
</protein>
<dbReference type="RefSeq" id="WP_168774207.1">
    <property type="nucleotide sequence ID" value="NZ_JAABNR010000005.1"/>
</dbReference>
<dbReference type="Proteomes" id="UP001193501">
    <property type="component" value="Unassembled WGS sequence"/>
</dbReference>
<evidence type="ECO:0000313" key="3">
    <source>
        <dbReference type="Proteomes" id="UP001193501"/>
    </source>
</evidence>
<evidence type="ECO:0000259" key="1">
    <source>
        <dbReference type="Pfam" id="PF12975"/>
    </source>
</evidence>
<dbReference type="Pfam" id="PF12975">
    <property type="entry name" value="DUF3859"/>
    <property type="match status" value="1"/>
</dbReference>
<dbReference type="InterPro" id="IPR024331">
    <property type="entry name" value="DUF3859"/>
</dbReference>
<dbReference type="Gene3D" id="2.60.40.2390">
    <property type="match status" value="1"/>
</dbReference>
<gene>
    <name evidence="2" type="ORF">GV832_07415</name>
</gene>
<dbReference type="AlphaFoldDB" id="A0AAE4YD75"/>
<reference evidence="2" key="1">
    <citation type="submission" date="2020-01" db="EMBL/GenBank/DDBJ databases">
        <authorList>
            <person name="Chen W.-M."/>
        </authorList>
    </citation>
    <scope>NUCLEOTIDE SEQUENCE</scope>
    <source>
        <strain evidence="2">CYK-10</strain>
    </source>
</reference>
<organism evidence="2 3">
    <name type="scientific">Stagnihabitans tardus</name>
    <dbReference type="NCBI Taxonomy" id="2699202"/>
    <lineage>
        <taxon>Bacteria</taxon>
        <taxon>Pseudomonadati</taxon>
        <taxon>Pseudomonadota</taxon>
        <taxon>Alphaproteobacteria</taxon>
        <taxon>Rhodobacterales</taxon>
        <taxon>Paracoccaceae</taxon>
        <taxon>Stagnihabitans</taxon>
    </lineage>
</organism>
<proteinExistence type="predicted"/>
<feature type="domain" description="DUF3859" evidence="1">
    <location>
        <begin position="23"/>
        <end position="146"/>
    </location>
</feature>